<keyword evidence="3" id="KW-0862">Zinc</keyword>
<keyword evidence="6" id="KW-0804">Transcription</keyword>
<keyword evidence="2" id="KW-0863">Zinc-finger</keyword>
<dbReference type="GO" id="GO:0000978">
    <property type="term" value="F:RNA polymerase II cis-regulatory region sequence-specific DNA binding"/>
    <property type="evidence" value="ECO:0007669"/>
    <property type="project" value="TreeGrafter"/>
</dbReference>
<dbReference type="GO" id="GO:0008270">
    <property type="term" value="F:zinc ion binding"/>
    <property type="evidence" value="ECO:0007669"/>
    <property type="project" value="UniProtKB-KW"/>
</dbReference>
<dbReference type="GO" id="GO:0030154">
    <property type="term" value="P:cell differentiation"/>
    <property type="evidence" value="ECO:0007669"/>
    <property type="project" value="TreeGrafter"/>
</dbReference>
<keyword evidence="11" id="KW-1185">Reference proteome</keyword>
<comment type="caution">
    <text evidence="10">The sequence shown here is derived from an EMBL/GenBank/DDBJ whole genome shotgun (WGS) entry which is preliminary data.</text>
</comment>
<protein>
    <submittedName>
        <fullName evidence="10">Zinc ion binding</fullName>
    </submittedName>
</protein>
<dbReference type="Gene3D" id="1.10.565.10">
    <property type="entry name" value="Retinoid X Receptor"/>
    <property type="match status" value="1"/>
</dbReference>
<dbReference type="AlphaFoldDB" id="A0A922LBS7"/>
<keyword evidence="7" id="KW-0675">Receptor</keyword>
<dbReference type="GO" id="GO:0045944">
    <property type="term" value="P:positive regulation of transcription by RNA polymerase II"/>
    <property type="evidence" value="ECO:0007669"/>
    <property type="project" value="TreeGrafter"/>
</dbReference>
<dbReference type="PROSITE" id="PS51843">
    <property type="entry name" value="NR_LBD"/>
    <property type="match status" value="1"/>
</dbReference>
<dbReference type="EMBL" id="ASGP02000001">
    <property type="protein sequence ID" value="KAH9528237.1"/>
    <property type="molecule type" value="Genomic_DNA"/>
</dbReference>
<dbReference type="PANTHER" id="PTHR24082">
    <property type="entry name" value="NUCLEAR HORMONE RECEPTOR"/>
    <property type="match status" value="1"/>
</dbReference>
<feature type="region of interest" description="Disordered" evidence="8">
    <location>
        <begin position="97"/>
        <end position="133"/>
    </location>
</feature>
<evidence type="ECO:0000313" key="10">
    <source>
        <dbReference type="EMBL" id="KAH9528237.1"/>
    </source>
</evidence>
<evidence type="ECO:0000313" key="11">
    <source>
        <dbReference type="Proteomes" id="UP000790347"/>
    </source>
</evidence>
<keyword evidence="5" id="KW-0238">DNA-binding</keyword>
<dbReference type="GO" id="GO:0004879">
    <property type="term" value="F:nuclear receptor activity"/>
    <property type="evidence" value="ECO:0007669"/>
    <property type="project" value="TreeGrafter"/>
</dbReference>
<keyword evidence="4" id="KW-0805">Transcription regulation</keyword>
<evidence type="ECO:0000256" key="6">
    <source>
        <dbReference type="ARBA" id="ARBA00023163"/>
    </source>
</evidence>
<dbReference type="InterPro" id="IPR000536">
    <property type="entry name" value="Nucl_hrmn_rcpt_lig-bd"/>
</dbReference>
<evidence type="ECO:0000256" key="2">
    <source>
        <dbReference type="ARBA" id="ARBA00022771"/>
    </source>
</evidence>
<feature type="domain" description="NR LBD" evidence="9">
    <location>
        <begin position="204"/>
        <end position="431"/>
    </location>
</feature>
<evidence type="ECO:0000256" key="3">
    <source>
        <dbReference type="ARBA" id="ARBA00022833"/>
    </source>
</evidence>
<evidence type="ECO:0000259" key="9">
    <source>
        <dbReference type="PROSITE" id="PS51843"/>
    </source>
</evidence>
<dbReference type="InterPro" id="IPR050234">
    <property type="entry name" value="Nuclear_hormone_rcpt_NR1"/>
</dbReference>
<evidence type="ECO:0000256" key="5">
    <source>
        <dbReference type="ARBA" id="ARBA00023125"/>
    </source>
</evidence>
<dbReference type="PANTHER" id="PTHR24082:SF283">
    <property type="entry name" value="NUCLEAR HORMONE RECEPTOR HR96"/>
    <property type="match status" value="1"/>
</dbReference>
<dbReference type="InterPro" id="IPR035500">
    <property type="entry name" value="NHR-like_dom_sf"/>
</dbReference>
<dbReference type="SUPFAM" id="SSF48508">
    <property type="entry name" value="Nuclear receptor ligand-binding domain"/>
    <property type="match status" value="1"/>
</dbReference>
<feature type="compositionally biased region" description="Low complexity" evidence="8">
    <location>
        <begin position="99"/>
        <end position="128"/>
    </location>
</feature>
<proteinExistence type="predicted"/>
<dbReference type="GO" id="GO:0000122">
    <property type="term" value="P:negative regulation of transcription by RNA polymerase II"/>
    <property type="evidence" value="ECO:0007669"/>
    <property type="project" value="TreeGrafter"/>
</dbReference>
<gene>
    <name evidence="10" type="primary">Hr96_3</name>
    <name evidence="10" type="ORF">DERF_002197</name>
</gene>
<organism evidence="10 11">
    <name type="scientific">Dermatophagoides farinae</name>
    <name type="common">American house dust mite</name>
    <dbReference type="NCBI Taxonomy" id="6954"/>
    <lineage>
        <taxon>Eukaryota</taxon>
        <taxon>Metazoa</taxon>
        <taxon>Ecdysozoa</taxon>
        <taxon>Arthropoda</taxon>
        <taxon>Chelicerata</taxon>
        <taxon>Arachnida</taxon>
        <taxon>Acari</taxon>
        <taxon>Acariformes</taxon>
        <taxon>Sarcoptiformes</taxon>
        <taxon>Astigmata</taxon>
        <taxon>Psoroptidia</taxon>
        <taxon>Analgoidea</taxon>
        <taxon>Pyroglyphidae</taxon>
        <taxon>Dermatophagoidinae</taxon>
        <taxon>Dermatophagoides</taxon>
    </lineage>
</organism>
<reference evidence="10" key="2">
    <citation type="journal article" date="2022" name="Res Sq">
        <title>Comparative Genomics Reveals Insights into the Divergent Evolution of Astigmatic Mites and Household Pest Adaptations.</title>
        <authorList>
            <person name="Xiong Q."/>
            <person name="Wan A.T.-Y."/>
            <person name="Liu X.-Y."/>
            <person name="Fung C.S.-H."/>
            <person name="Xiao X."/>
            <person name="Malainual N."/>
            <person name="Hou J."/>
            <person name="Wang L."/>
            <person name="Wang M."/>
            <person name="Yang K."/>
            <person name="Cui Y."/>
            <person name="Leung E."/>
            <person name="Nong W."/>
            <person name="Shin S.-K."/>
            <person name="Au S."/>
            <person name="Jeong K.Y."/>
            <person name="Chew F.T."/>
            <person name="Hui J."/>
            <person name="Leung T.F."/>
            <person name="Tungtrongchitr A."/>
            <person name="Zhong N."/>
            <person name="Liu Z."/>
            <person name="Tsui S."/>
        </authorList>
    </citation>
    <scope>NUCLEOTIDE SEQUENCE</scope>
    <source>
        <strain evidence="10">Derf</strain>
        <tissue evidence="10">Whole organism</tissue>
    </source>
</reference>
<evidence type="ECO:0000256" key="7">
    <source>
        <dbReference type="ARBA" id="ARBA00023170"/>
    </source>
</evidence>
<name>A0A922LBS7_DERFA</name>
<evidence type="ECO:0000256" key="1">
    <source>
        <dbReference type="ARBA" id="ARBA00022723"/>
    </source>
</evidence>
<dbReference type="Proteomes" id="UP000790347">
    <property type="component" value="Unassembled WGS sequence"/>
</dbReference>
<reference evidence="10" key="1">
    <citation type="submission" date="2013-05" db="EMBL/GenBank/DDBJ databases">
        <authorList>
            <person name="Yim A.K.Y."/>
            <person name="Chan T.F."/>
            <person name="Ji K.M."/>
            <person name="Liu X.Y."/>
            <person name="Zhou J.W."/>
            <person name="Li R.Q."/>
            <person name="Yang K.Y."/>
            <person name="Li J."/>
            <person name="Li M."/>
            <person name="Law P.T.W."/>
            <person name="Wu Y.L."/>
            <person name="Cai Z.L."/>
            <person name="Qin H."/>
            <person name="Bao Y."/>
            <person name="Leung R.K.K."/>
            <person name="Ng P.K.S."/>
            <person name="Zou J."/>
            <person name="Zhong X.J."/>
            <person name="Ran P.X."/>
            <person name="Zhong N.S."/>
            <person name="Liu Z.G."/>
            <person name="Tsui S.K.W."/>
        </authorList>
    </citation>
    <scope>NUCLEOTIDE SEQUENCE</scope>
    <source>
        <strain evidence="10">Derf</strain>
        <tissue evidence="10">Whole organism</tissue>
    </source>
</reference>
<accession>A0A922LBS7</accession>
<keyword evidence="1" id="KW-0479">Metal-binding</keyword>
<evidence type="ECO:0000256" key="4">
    <source>
        <dbReference type="ARBA" id="ARBA00023015"/>
    </source>
</evidence>
<evidence type="ECO:0000256" key="8">
    <source>
        <dbReference type="SAM" id="MobiDB-lite"/>
    </source>
</evidence>
<sequence length="431" mass="49179">MTTMGSTNSPSNFSINQFSYEKSENTSQETTNSYNQIIYNQHSFDSSNNQRMEMNSLGMKNLSMKSMEIPNSNPTRVSPNIVSPALETMCNDFEDVEDNSTTATTNSPSTSYGPNNSSKNPSESNSPNYSGLNSSLDTLKKEINQVKESIIFAVSKMSMCDVPLRRQVFESMINKQAEQLSTAKRMPGFKEFLEIEKCKTLYPIENERLEELKKACLLLRNPYEQIVNTNTHHLTDAVQVTEAAIRRLIQMSNKLSSFNRLSQSDKIALLKSSIIEMFCIRATTNFNVENNFWYFVDDQNKGLSLVSMEVLTAAQINFLSHKEFAIKYQSEFRNDNVIADLLTAIILFRPSRATISVPDIVHEEFLNYCYLLNRYLHVKHDGDSCAAKTSFITLMHRLEELFHLSEDIVRIYMDLNPQNAGQLFVELFDLS</sequence>